<dbReference type="EMBL" id="FOES01000022">
    <property type="protein sequence ID" value="SEQ67820.1"/>
    <property type="molecule type" value="Genomic_DNA"/>
</dbReference>
<dbReference type="InterPro" id="IPR010981">
    <property type="entry name" value="SinR/SinI_dimer_dom"/>
</dbReference>
<organism evidence="2 3">
    <name type="scientific">Piscibacillus halophilus</name>
    <dbReference type="NCBI Taxonomy" id="571933"/>
    <lineage>
        <taxon>Bacteria</taxon>
        <taxon>Bacillati</taxon>
        <taxon>Bacillota</taxon>
        <taxon>Bacilli</taxon>
        <taxon>Bacillales</taxon>
        <taxon>Bacillaceae</taxon>
        <taxon>Piscibacillus</taxon>
    </lineage>
</organism>
<dbReference type="SUPFAM" id="SSF47406">
    <property type="entry name" value="SinR repressor dimerisation domain-like"/>
    <property type="match status" value="1"/>
</dbReference>
<keyword evidence="3" id="KW-1185">Reference proteome</keyword>
<dbReference type="RefSeq" id="WP_246247170.1">
    <property type="nucleotide sequence ID" value="NZ_CAESCL010000003.1"/>
</dbReference>
<sequence>MMTHYQKGTEKQLDREWVLLIKKAKEMGISKREIREFLEFQRPGY</sequence>
<dbReference type="AlphaFoldDB" id="A0A1H9HZM7"/>
<proteinExistence type="predicted"/>
<gene>
    <name evidence="2" type="ORF">SAMN05216362_1228</name>
</gene>
<dbReference type="Proteomes" id="UP000199427">
    <property type="component" value="Unassembled WGS sequence"/>
</dbReference>
<dbReference type="GO" id="GO:0046983">
    <property type="term" value="F:protein dimerization activity"/>
    <property type="evidence" value="ECO:0007669"/>
    <property type="project" value="InterPro"/>
</dbReference>
<protein>
    <submittedName>
        <fullName evidence="2">Anti-repressor SinI</fullName>
    </submittedName>
</protein>
<dbReference type="PROSITE" id="PS51500">
    <property type="entry name" value="SIN"/>
    <property type="match status" value="1"/>
</dbReference>
<evidence type="ECO:0000313" key="3">
    <source>
        <dbReference type="Proteomes" id="UP000199427"/>
    </source>
</evidence>
<reference evidence="2 3" key="1">
    <citation type="submission" date="2016-10" db="EMBL/GenBank/DDBJ databases">
        <authorList>
            <person name="de Groot N.N."/>
        </authorList>
    </citation>
    <scope>NUCLEOTIDE SEQUENCE [LARGE SCALE GENOMIC DNA]</scope>
    <source>
        <strain evidence="2 3">DSM 21633</strain>
    </source>
</reference>
<dbReference type="STRING" id="571933.SAMN05216362_1228"/>
<evidence type="ECO:0000313" key="2">
    <source>
        <dbReference type="EMBL" id="SEQ67820.1"/>
    </source>
</evidence>
<name>A0A1H9HZM7_9BACI</name>
<dbReference type="GO" id="GO:0006355">
    <property type="term" value="P:regulation of DNA-templated transcription"/>
    <property type="evidence" value="ECO:0007669"/>
    <property type="project" value="InterPro"/>
</dbReference>
<dbReference type="InterPro" id="IPR036281">
    <property type="entry name" value="SinR/SinI_dimer_dom_sf"/>
</dbReference>
<feature type="domain" description="Sin" evidence="1">
    <location>
        <begin position="4"/>
        <end position="42"/>
    </location>
</feature>
<accession>A0A1H9HZM7</accession>
<evidence type="ECO:0000259" key="1">
    <source>
        <dbReference type="PROSITE" id="PS51500"/>
    </source>
</evidence>
<dbReference type="Pfam" id="PF08671">
    <property type="entry name" value="SinI"/>
    <property type="match status" value="1"/>
</dbReference>